<sequence length="68" mass="7727">EGAFECHCQEERRIRSDFSGGLALSDPIRLAWRVCQDNVELHQTDDQEREEKPIASMGWASSILTCGF</sequence>
<evidence type="ECO:0000313" key="1">
    <source>
        <dbReference type="EMBL" id="PKI38656.1"/>
    </source>
</evidence>
<evidence type="ECO:0000313" key="2">
    <source>
        <dbReference type="Proteomes" id="UP000233551"/>
    </source>
</evidence>
<proteinExistence type="predicted"/>
<keyword evidence="2" id="KW-1185">Reference proteome</keyword>
<dbReference type="Proteomes" id="UP000233551">
    <property type="component" value="Unassembled WGS sequence"/>
</dbReference>
<comment type="caution">
    <text evidence="1">The sequence shown here is derived from an EMBL/GenBank/DDBJ whole genome shotgun (WGS) entry which is preliminary data.</text>
</comment>
<organism evidence="1 2">
    <name type="scientific">Punica granatum</name>
    <name type="common">Pomegranate</name>
    <dbReference type="NCBI Taxonomy" id="22663"/>
    <lineage>
        <taxon>Eukaryota</taxon>
        <taxon>Viridiplantae</taxon>
        <taxon>Streptophyta</taxon>
        <taxon>Embryophyta</taxon>
        <taxon>Tracheophyta</taxon>
        <taxon>Spermatophyta</taxon>
        <taxon>Magnoliopsida</taxon>
        <taxon>eudicotyledons</taxon>
        <taxon>Gunneridae</taxon>
        <taxon>Pentapetalae</taxon>
        <taxon>rosids</taxon>
        <taxon>malvids</taxon>
        <taxon>Myrtales</taxon>
        <taxon>Lythraceae</taxon>
        <taxon>Punica</taxon>
    </lineage>
</organism>
<accession>A0A2I0I5F7</accession>
<protein>
    <submittedName>
        <fullName evidence="1">Uncharacterized protein</fullName>
    </submittedName>
</protein>
<reference evidence="1 2" key="1">
    <citation type="submission" date="2017-11" db="EMBL/GenBank/DDBJ databases">
        <title>De-novo sequencing of pomegranate (Punica granatum L.) genome.</title>
        <authorList>
            <person name="Akparov Z."/>
            <person name="Amiraslanov A."/>
            <person name="Hajiyeva S."/>
            <person name="Abbasov M."/>
            <person name="Kaur K."/>
            <person name="Hamwieh A."/>
            <person name="Solovyev V."/>
            <person name="Salamov A."/>
            <person name="Braich B."/>
            <person name="Kosarev P."/>
            <person name="Mahmoud A."/>
            <person name="Hajiyev E."/>
            <person name="Babayeva S."/>
            <person name="Izzatullayeva V."/>
            <person name="Mammadov A."/>
            <person name="Mammadov A."/>
            <person name="Sharifova S."/>
            <person name="Ojaghi J."/>
            <person name="Eynullazada K."/>
            <person name="Bayramov B."/>
            <person name="Abdulazimova A."/>
            <person name="Shahmuradov I."/>
        </authorList>
    </citation>
    <scope>NUCLEOTIDE SEQUENCE [LARGE SCALE GENOMIC DNA]</scope>
    <source>
        <strain evidence="2">cv. AG2017</strain>
        <tissue evidence="1">Leaf</tissue>
    </source>
</reference>
<feature type="non-terminal residue" evidence="1">
    <location>
        <position position="1"/>
    </location>
</feature>
<name>A0A2I0I5F7_PUNGR</name>
<gene>
    <name evidence="1" type="ORF">CRG98_040942</name>
</gene>
<dbReference type="EMBL" id="PGOL01004043">
    <property type="protein sequence ID" value="PKI38656.1"/>
    <property type="molecule type" value="Genomic_DNA"/>
</dbReference>
<dbReference type="AlphaFoldDB" id="A0A2I0I5F7"/>